<dbReference type="Proteomes" id="UP000033699">
    <property type="component" value="Unassembled WGS sequence"/>
</dbReference>
<dbReference type="Gene3D" id="1.10.630.10">
    <property type="entry name" value="Cytochrome P450"/>
    <property type="match status" value="1"/>
</dbReference>
<keyword evidence="4 7" id="KW-0560">Oxidoreductase</keyword>
<evidence type="ECO:0000256" key="5">
    <source>
        <dbReference type="ARBA" id="ARBA00023004"/>
    </source>
</evidence>
<dbReference type="InterPro" id="IPR002397">
    <property type="entry name" value="Cyt_P450_B"/>
</dbReference>
<accession>A0A0F2T6W3</accession>
<name>A0A0F2T6W3_STRR3</name>
<dbReference type="FunFam" id="1.10.630.10:FF:000018">
    <property type="entry name" value="Cytochrome P450 monooxygenase"/>
    <property type="match status" value="1"/>
</dbReference>
<reference evidence="8 9" key="1">
    <citation type="submission" date="2015-02" db="EMBL/GenBank/DDBJ databases">
        <authorList>
            <person name="Ju K.-S."/>
            <person name="Doroghazi J.R."/>
            <person name="Metcalf W."/>
        </authorList>
    </citation>
    <scope>NUCLEOTIDE SEQUENCE [LARGE SCALE GENOMIC DNA]</scope>
    <source>
        <strain evidence="8 9">ATCC 31215</strain>
    </source>
</reference>
<dbReference type="GO" id="GO:0020037">
    <property type="term" value="F:heme binding"/>
    <property type="evidence" value="ECO:0007669"/>
    <property type="project" value="InterPro"/>
</dbReference>
<dbReference type="GO" id="GO:0036199">
    <property type="term" value="F:cholest-4-en-3-one 26-monooxygenase activity"/>
    <property type="evidence" value="ECO:0007669"/>
    <property type="project" value="TreeGrafter"/>
</dbReference>
<sequence>MMTALSTESGFDLDAVDLTDPRTFVDTDLFALWQRFRTERPVHLHRATAQLPAFWALTRYHDVMSVYKDNQRFTSERGNVLSTLLQGGDSAGGKMLAVTDGPRHREIRNLMLRSFSPRALSHVVEQVRIRTTDLLARALAKGTFDYAAEVAEHIPMGTICDLMAVPPQDRQMLLDWNKQVLSADSADGTDDEAWLARNEILLYFSDLAKARRRNPGDDVISALATGSVGGVPLTEDEIVFNCYSLILGGDESSRMASIGAVLAFIQHPDQWRAFKSGAVGVESTAEEILRWTTPAMHFGRRALVDLEIGGHRIAAGDIVTLWNTSANFDEQVFTDPRAFDLARTPNKHVTFGYGPHFCLGAFLGREELKALLDGLRAQVAEVEQAGPAGRVYSNFLFGYSTLPVTFRPER</sequence>
<organism evidence="8 9">
    <name type="scientific">Streptomyces rubellomurinus (strain ATCC 31215)</name>
    <dbReference type="NCBI Taxonomy" id="359131"/>
    <lineage>
        <taxon>Bacteria</taxon>
        <taxon>Bacillati</taxon>
        <taxon>Actinomycetota</taxon>
        <taxon>Actinomycetes</taxon>
        <taxon>Kitasatosporales</taxon>
        <taxon>Streptomycetaceae</taxon>
        <taxon>Streptomyces</taxon>
    </lineage>
</organism>
<dbReference type="PRINTS" id="PR00359">
    <property type="entry name" value="BP450"/>
</dbReference>
<evidence type="ECO:0000313" key="8">
    <source>
        <dbReference type="EMBL" id="KJS58161.1"/>
    </source>
</evidence>
<dbReference type="GO" id="GO:0005506">
    <property type="term" value="F:iron ion binding"/>
    <property type="evidence" value="ECO:0007669"/>
    <property type="project" value="InterPro"/>
</dbReference>
<keyword evidence="5 7" id="KW-0408">Iron</keyword>
<protein>
    <submittedName>
        <fullName evidence="8">Cytochrome P450</fullName>
    </submittedName>
</protein>
<keyword evidence="3 7" id="KW-0479">Metal-binding</keyword>
<evidence type="ECO:0000256" key="6">
    <source>
        <dbReference type="ARBA" id="ARBA00023033"/>
    </source>
</evidence>
<comment type="caution">
    <text evidence="8">The sequence shown here is derived from an EMBL/GenBank/DDBJ whole genome shotgun (WGS) entry which is preliminary data.</text>
</comment>
<dbReference type="Pfam" id="PF00067">
    <property type="entry name" value="p450"/>
    <property type="match status" value="1"/>
</dbReference>
<comment type="similarity">
    <text evidence="1 7">Belongs to the cytochrome P450 family.</text>
</comment>
<dbReference type="PROSITE" id="PS00086">
    <property type="entry name" value="CYTOCHROME_P450"/>
    <property type="match status" value="1"/>
</dbReference>
<dbReference type="PATRIC" id="fig|359131.3.peg.1538"/>
<evidence type="ECO:0000256" key="2">
    <source>
        <dbReference type="ARBA" id="ARBA00022617"/>
    </source>
</evidence>
<gene>
    <name evidence="8" type="ORF">VM95_35115</name>
</gene>
<dbReference type="InterPro" id="IPR001128">
    <property type="entry name" value="Cyt_P450"/>
</dbReference>
<keyword evidence="9" id="KW-1185">Reference proteome</keyword>
<evidence type="ECO:0000256" key="4">
    <source>
        <dbReference type="ARBA" id="ARBA00023002"/>
    </source>
</evidence>
<dbReference type="PANTHER" id="PTHR46696:SF4">
    <property type="entry name" value="BIOTIN BIOSYNTHESIS CYTOCHROME P450"/>
    <property type="match status" value="1"/>
</dbReference>
<evidence type="ECO:0000256" key="3">
    <source>
        <dbReference type="ARBA" id="ARBA00022723"/>
    </source>
</evidence>
<dbReference type="InterPro" id="IPR017972">
    <property type="entry name" value="Cyt_P450_CS"/>
</dbReference>
<dbReference type="GO" id="GO:0008395">
    <property type="term" value="F:steroid hydroxylase activity"/>
    <property type="evidence" value="ECO:0007669"/>
    <property type="project" value="TreeGrafter"/>
</dbReference>
<dbReference type="SUPFAM" id="SSF48264">
    <property type="entry name" value="Cytochrome P450"/>
    <property type="match status" value="1"/>
</dbReference>
<dbReference type="InterPro" id="IPR036396">
    <property type="entry name" value="Cyt_P450_sf"/>
</dbReference>
<dbReference type="GO" id="GO:0006707">
    <property type="term" value="P:cholesterol catabolic process"/>
    <property type="evidence" value="ECO:0007669"/>
    <property type="project" value="TreeGrafter"/>
</dbReference>
<dbReference type="PANTHER" id="PTHR46696">
    <property type="entry name" value="P450, PUTATIVE (EUROFUNG)-RELATED"/>
    <property type="match status" value="1"/>
</dbReference>
<evidence type="ECO:0000313" key="9">
    <source>
        <dbReference type="Proteomes" id="UP000033699"/>
    </source>
</evidence>
<evidence type="ECO:0000256" key="1">
    <source>
        <dbReference type="ARBA" id="ARBA00010617"/>
    </source>
</evidence>
<dbReference type="CDD" id="cd11033">
    <property type="entry name" value="CYP142-like"/>
    <property type="match status" value="1"/>
</dbReference>
<keyword evidence="2 7" id="KW-0349">Heme</keyword>
<evidence type="ECO:0000256" key="7">
    <source>
        <dbReference type="RuleBase" id="RU000461"/>
    </source>
</evidence>
<dbReference type="AlphaFoldDB" id="A0A0F2T6W3"/>
<keyword evidence="6 7" id="KW-0503">Monooxygenase</keyword>
<proteinExistence type="inferred from homology"/>
<dbReference type="EMBL" id="JZKH01000134">
    <property type="protein sequence ID" value="KJS58161.1"/>
    <property type="molecule type" value="Genomic_DNA"/>
</dbReference>